<keyword evidence="5" id="KW-1133">Transmembrane helix</keyword>
<feature type="signal peptide" evidence="6">
    <location>
        <begin position="1"/>
        <end position="25"/>
    </location>
</feature>
<evidence type="ECO:0000313" key="8">
    <source>
        <dbReference type="Proteomes" id="UP000653358"/>
    </source>
</evidence>
<keyword evidence="5" id="KW-0812">Transmembrane</keyword>
<dbReference type="PANTHER" id="PTHR10067:SF13">
    <property type="entry name" value="PHOSPHATIDYLSERINE DECARBOXYLASE"/>
    <property type="match status" value="1"/>
</dbReference>
<dbReference type="PANTHER" id="PTHR10067">
    <property type="entry name" value="PHOSPHATIDYLSERINE DECARBOXYLASE"/>
    <property type="match status" value="1"/>
</dbReference>
<evidence type="ECO:0000256" key="3">
    <source>
        <dbReference type="ARBA" id="ARBA00023239"/>
    </source>
</evidence>
<evidence type="ECO:0000313" key="7">
    <source>
        <dbReference type="EMBL" id="MBC3797510.1"/>
    </source>
</evidence>
<keyword evidence="6" id="KW-0732">Signal</keyword>
<evidence type="ECO:0000256" key="5">
    <source>
        <dbReference type="SAM" id="Phobius"/>
    </source>
</evidence>
<dbReference type="EMBL" id="WJBB01000012">
    <property type="protein sequence ID" value="MBC3797510.1"/>
    <property type="molecule type" value="Genomic_DNA"/>
</dbReference>
<comment type="caution">
    <text evidence="7">The sequence shown here is derived from an EMBL/GenBank/DDBJ whole genome shotgun (WGS) entry which is preliminary data.</text>
</comment>
<keyword evidence="2" id="KW-0865">Zymogen</keyword>
<evidence type="ECO:0000256" key="1">
    <source>
        <dbReference type="ARBA" id="ARBA00022793"/>
    </source>
</evidence>
<evidence type="ECO:0000256" key="6">
    <source>
        <dbReference type="SAM" id="SignalP"/>
    </source>
</evidence>
<protein>
    <submittedName>
        <fullName evidence="7">Phosphatidylserine decarboxylase</fullName>
    </submittedName>
</protein>
<dbReference type="InterPro" id="IPR003817">
    <property type="entry name" value="PS_Dcarbxylase"/>
</dbReference>
<proteinExistence type="predicted"/>
<sequence length="464" mass="52260">MRMKRIFTLFLIVSLIFMSTPIAWAAETAHEPITQELVLMVEHNPELKTLLIKSIEQAKAVNPDKNSNPVQSLDEFYDFVDWADHALPWSILPNVESTYPGLYDQIDQSLDYFYFITDQPLEELEGMEFYNNSLQYYEPYRSWMIKFTKQWGEYLSTSESWNEAYYQTAYNNQDFGLQNGWYEDPSNWHSFNDFFSRFLISTAARPIASPDDNSVVAAPADSLPQGVWQIDGDSRVVGDGVRIKSLTFDSISALLGEGTSYGDAFAGGILTHTFLNVQDYHRFHFPVSGTILEVRTIYQDDAVGGITYWDKEANRYVLNAEDYGWQAVETRGCVIMKTEDYGLVALMPVGMSQVSAVMFEDNIKPGIVVKKGDMLGYFLFGGSDYVMIFQNIAGFEMTAPKNADSEGYTHLLMGESYGILTGIPTVVADSKSNTVWDGTMAIILTIVLVGGVAFAVRKGKNDNR</sequence>
<dbReference type="Proteomes" id="UP000653358">
    <property type="component" value="Unassembled WGS sequence"/>
</dbReference>
<keyword evidence="5" id="KW-0472">Membrane</keyword>
<evidence type="ECO:0000256" key="2">
    <source>
        <dbReference type="ARBA" id="ARBA00023145"/>
    </source>
</evidence>
<reference evidence="7 8" key="1">
    <citation type="journal article" date="2020" name="mSystems">
        <title>Defining Genomic and Predicted Metabolic Features of the Acetobacterium Genus.</title>
        <authorList>
            <person name="Ross D.E."/>
            <person name="Marshall C.W."/>
            <person name="Gulliver D."/>
            <person name="May H.D."/>
            <person name="Norman R.S."/>
        </authorList>
    </citation>
    <scope>NUCLEOTIDE SEQUENCE [LARGE SCALE GENOMIC DNA]</scope>
    <source>
        <strain evidence="7 8">DSM 9173</strain>
    </source>
</reference>
<keyword evidence="8" id="KW-1185">Reference proteome</keyword>
<feature type="chain" id="PRO_5045564944" evidence="6">
    <location>
        <begin position="26"/>
        <end position="464"/>
    </location>
</feature>
<organism evidence="7 8">
    <name type="scientific">Acetobacterium tundrae</name>
    <dbReference type="NCBI Taxonomy" id="132932"/>
    <lineage>
        <taxon>Bacteria</taxon>
        <taxon>Bacillati</taxon>
        <taxon>Bacillota</taxon>
        <taxon>Clostridia</taxon>
        <taxon>Eubacteriales</taxon>
        <taxon>Eubacteriaceae</taxon>
        <taxon>Acetobacterium</taxon>
    </lineage>
</organism>
<dbReference type="Pfam" id="PF02666">
    <property type="entry name" value="PS_Dcarbxylase"/>
    <property type="match status" value="1"/>
</dbReference>
<name>A0ABR6WM11_9FIRM</name>
<gene>
    <name evidence="7" type="ORF">GH807_10675</name>
</gene>
<accession>A0ABR6WM11</accession>
<evidence type="ECO:0000256" key="4">
    <source>
        <dbReference type="ARBA" id="ARBA00023317"/>
    </source>
</evidence>
<keyword evidence="1" id="KW-0210">Decarboxylase</keyword>
<keyword evidence="4" id="KW-0670">Pyruvate</keyword>
<keyword evidence="3" id="KW-0456">Lyase</keyword>
<feature type="transmembrane region" description="Helical" evidence="5">
    <location>
        <begin position="435"/>
        <end position="456"/>
    </location>
</feature>